<feature type="compositionally biased region" description="Basic residues" evidence="1">
    <location>
        <begin position="1512"/>
        <end position="1521"/>
    </location>
</feature>
<feature type="region of interest" description="Disordered" evidence="1">
    <location>
        <begin position="929"/>
        <end position="1010"/>
    </location>
</feature>
<feature type="compositionally biased region" description="Polar residues" evidence="1">
    <location>
        <begin position="2650"/>
        <end position="2664"/>
    </location>
</feature>
<feature type="compositionally biased region" description="Basic and acidic residues" evidence="1">
    <location>
        <begin position="2517"/>
        <end position="2533"/>
    </location>
</feature>
<feature type="region of interest" description="Disordered" evidence="1">
    <location>
        <begin position="1506"/>
        <end position="1547"/>
    </location>
</feature>
<feature type="compositionally biased region" description="Low complexity" evidence="1">
    <location>
        <begin position="988"/>
        <end position="998"/>
    </location>
</feature>
<feature type="compositionally biased region" description="Polar residues" evidence="1">
    <location>
        <begin position="1871"/>
        <end position="1882"/>
    </location>
</feature>
<feature type="compositionally biased region" description="Polar residues" evidence="1">
    <location>
        <begin position="2137"/>
        <end position="2152"/>
    </location>
</feature>
<feature type="compositionally biased region" description="Polar residues" evidence="1">
    <location>
        <begin position="2492"/>
        <end position="2516"/>
    </location>
</feature>
<feature type="region of interest" description="Disordered" evidence="1">
    <location>
        <begin position="557"/>
        <end position="589"/>
    </location>
</feature>
<feature type="compositionally biased region" description="Polar residues" evidence="1">
    <location>
        <begin position="1890"/>
        <end position="1904"/>
    </location>
</feature>
<feature type="compositionally biased region" description="Polar residues" evidence="1">
    <location>
        <begin position="2082"/>
        <end position="2101"/>
    </location>
</feature>
<name>A0AAV4T580_9ARAC</name>
<feature type="compositionally biased region" description="Basic and acidic residues" evidence="1">
    <location>
        <begin position="2312"/>
        <end position="2330"/>
    </location>
</feature>
<feature type="compositionally biased region" description="Basic and acidic residues" evidence="1">
    <location>
        <begin position="1747"/>
        <end position="1758"/>
    </location>
</feature>
<feature type="region of interest" description="Disordered" evidence="1">
    <location>
        <begin position="783"/>
        <end position="803"/>
    </location>
</feature>
<dbReference type="EMBL" id="BPLQ01008847">
    <property type="protein sequence ID" value="GIY39852.1"/>
    <property type="molecule type" value="Genomic_DNA"/>
</dbReference>
<feature type="compositionally biased region" description="Basic and acidic residues" evidence="1">
    <location>
        <begin position="978"/>
        <end position="987"/>
    </location>
</feature>
<feature type="region of interest" description="Disordered" evidence="1">
    <location>
        <begin position="2931"/>
        <end position="2976"/>
    </location>
</feature>
<accession>A0AAV4T580</accession>
<feature type="region of interest" description="Disordered" evidence="1">
    <location>
        <begin position="825"/>
        <end position="874"/>
    </location>
</feature>
<feature type="compositionally biased region" description="Polar residues" evidence="1">
    <location>
        <begin position="937"/>
        <end position="948"/>
    </location>
</feature>
<feature type="compositionally biased region" description="Polar residues" evidence="1">
    <location>
        <begin position="2331"/>
        <end position="2351"/>
    </location>
</feature>
<gene>
    <name evidence="3" type="primary">AVEN_117849_1</name>
    <name evidence="3" type="ORF">CDAR_526581</name>
</gene>
<feature type="transmembrane region" description="Helical" evidence="2">
    <location>
        <begin position="333"/>
        <end position="351"/>
    </location>
</feature>
<feature type="compositionally biased region" description="Polar residues" evidence="1">
    <location>
        <begin position="2000"/>
        <end position="2019"/>
    </location>
</feature>
<feature type="compositionally biased region" description="Polar residues" evidence="1">
    <location>
        <begin position="1836"/>
        <end position="1847"/>
    </location>
</feature>
<feature type="region of interest" description="Disordered" evidence="1">
    <location>
        <begin position="742"/>
        <end position="764"/>
    </location>
</feature>
<feature type="compositionally biased region" description="Basic and acidic residues" evidence="1">
    <location>
        <begin position="1522"/>
        <end position="1538"/>
    </location>
</feature>
<feature type="compositionally biased region" description="Basic and acidic residues" evidence="1">
    <location>
        <begin position="2665"/>
        <end position="2676"/>
    </location>
</feature>
<feature type="compositionally biased region" description="Basic residues" evidence="1">
    <location>
        <begin position="3118"/>
        <end position="3131"/>
    </location>
</feature>
<dbReference type="Proteomes" id="UP001054837">
    <property type="component" value="Unassembled WGS sequence"/>
</dbReference>
<feature type="compositionally biased region" description="Polar residues" evidence="1">
    <location>
        <begin position="2714"/>
        <end position="2736"/>
    </location>
</feature>
<feature type="compositionally biased region" description="Basic and acidic residues" evidence="1">
    <location>
        <begin position="3068"/>
        <end position="3078"/>
    </location>
</feature>
<proteinExistence type="predicted"/>
<feature type="region of interest" description="Disordered" evidence="1">
    <location>
        <begin position="1319"/>
        <end position="1371"/>
    </location>
</feature>
<feature type="compositionally biased region" description="Polar residues" evidence="1">
    <location>
        <begin position="1972"/>
        <end position="1992"/>
    </location>
</feature>
<keyword evidence="2" id="KW-0472">Membrane</keyword>
<feature type="compositionally biased region" description="Basic and acidic residues" evidence="1">
    <location>
        <begin position="2426"/>
        <end position="2439"/>
    </location>
</feature>
<feature type="compositionally biased region" description="Polar residues" evidence="1">
    <location>
        <begin position="2248"/>
        <end position="2267"/>
    </location>
</feature>
<feature type="compositionally biased region" description="Basic and acidic residues" evidence="1">
    <location>
        <begin position="2479"/>
        <end position="2490"/>
    </location>
</feature>
<feature type="compositionally biased region" description="Basic and acidic residues" evidence="1">
    <location>
        <begin position="1699"/>
        <end position="1714"/>
    </location>
</feature>
<feature type="compositionally biased region" description="Basic and acidic residues" evidence="1">
    <location>
        <begin position="1338"/>
        <end position="1360"/>
    </location>
</feature>
<feature type="compositionally biased region" description="Polar residues" evidence="1">
    <location>
        <begin position="1917"/>
        <end position="1936"/>
    </location>
</feature>
<protein>
    <submittedName>
        <fullName evidence="3">Uncharacterized protein</fullName>
    </submittedName>
</protein>
<feature type="transmembrane region" description="Helical" evidence="2">
    <location>
        <begin position="217"/>
        <end position="241"/>
    </location>
</feature>
<feature type="compositionally biased region" description="Polar residues" evidence="1">
    <location>
        <begin position="2165"/>
        <end position="2184"/>
    </location>
</feature>
<feature type="compositionally biased region" description="Low complexity" evidence="1">
    <location>
        <begin position="964"/>
        <end position="975"/>
    </location>
</feature>
<feature type="compositionally biased region" description="Polar residues" evidence="1">
    <location>
        <begin position="825"/>
        <end position="868"/>
    </location>
</feature>
<feature type="compositionally biased region" description="Polar residues" evidence="1">
    <location>
        <begin position="2035"/>
        <end position="2046"/>
    </location>
</feature>
<evidence type="ECO:0000313" key="3">
    <source>
        <dbReference type="EMBL" id="GIY39852.1"/>
    </source>
</evidence>
<feature type="region of interest" description="Disordered" evidence="1">
    <location>
        <begin position="3118"/>
        <end position="3204"/>
    </location>
</feature>
<sequence length="3293" mass="370063">MCECKYIFIHFSINHTLKVKITSYTDRMPRLLIKAKFEKKHPEESRLIEDFASALKTIKRNTISKHVFVSLYNNWCRKIQLGISSLIETSEHFHSKIAPTKLEQFFVSVLIGLSFLECIRCQNPGYCLTGIGLCLLLALLSLSTVIHLSFTKPNNALISILNEISTLTFISKDLCYKLHHTRKLFKVIAGPNMLYRIRRRNYPFLLPKWKDCVSAFILNYTSWFSIYGIVFSVQLSILLTVFSCAEFPDILQCFSCVAMLIFAIVQDRRMKKIQKEIHQHIYELESETAKFFEWFKHKSKVKILLEKYDFLNQELLKLFNREKEEPLTDPQSFLIFSVIIVHVLYGLQYSINDRNLHNMLRYMLFNRQCGYTKHTKLNSKPQIIVSSTVKTQKDLISCMNTLLQFGSIIKESNLVSNIPDEIPLENRSDFVTTGAAMSDEIIRVVDSFSENNQKRFKADLHNIVEKNNPETELIYDVPQSNRSMHLSSEYKRIEEVADRLENNDYLEDEQGENMSGIKATMRPILDMEEETAFEDARNGIEMSSQGDEIKTIPGIAKRNGSAKFPNESTSALSANKKGSKLTTESEQSVSVMSTIDESVRTQKIRDVPQVEESGYLSLNASVMDTDTGLILEIHFLVLISKVFAKKQNQNINETTSPSPKENLDQKCNDVAMESVQSNAKMGSIDESVTAHKISDISEESDSLSSENGFIELLNDTYSRQELCLNSEKQNVSEETGSALILKETTSAPSPKENPDQEYNDAPMESQQSIAEMGTIDESIAARKIRDVSQSGDSGSLSSKDSVMKMDTRTLNKYTEETESVHILNKTTSSPSTKEIFDQQGSDASVTSKQISKQMGTNDESVTSQNISDGPQDEDFDSLNSKYSVMGMDTDTVGSKKCLNSEKEFIKTEGKANGIGETSKQAETMNLDKRFSNKDHSSNTGGSDTSLINKNAKKTDSAERKVIQNFAVVNNSNNNAETTKSKEPERDQSAQSINSNQQIGKAEDSPPSKDINQVRKKIISIPQDLLFYLRSQKKTALSHENLTKIISEYKKEEKFCNLVREFFEYNKKIFIMRNNQVNNELPKAVVEQTPLFKSDTVPSNVKKTDPIVSVPQSFAGTNTSESYTKIQTKEAARFQFDFGNKQYLNSEKESAETLVKENLIGETSSQVETMNLDKGFSNEGHSSNIGGSDIKLTNEITKTGNVKGCFTEKTRKDIKTMKDKESSIDVKDQSTQNINSYQQIDNSEDSGSAKHNNQVRNNFPNSFRQLSYFQPQDRNFSSFGTPNKLLSDNYYTDEKSMLNIVGDFFKNNEKFRFIENNQKIHPTNNEPTKEVTEPTALTENERDKRHEKSDKRSAAENEVTVHSENQSTANPSFNYDFSGNKYKEKTISSEISSLTSGLENMSIGSVEKHKTSKNKDKTKTNIFATNCSYFQKYGSEKIECCNPVTFTDNLKESSEGNPIVETPGNGCEQEGDIFNAKSETFTKTSLNSKHTLSKDKICHKMRKLRESKNAKNQGRKILKAKLNKKENTMHDEQNDKEESSFPTNVPVTQTLTEENAVMNMERKSSTKINDTLANFVNNMPTNVPQYNFFSKKYENTPRVYFTVGKKDDNTYESRKTENQDNAVNNYSIQNTLQKEEWLNQDKDKHGQQKFPKVPNAYVSNLEDEKNSINSNLQETHATSNEKSQTPYMQSSAVNNTDEQTDSKDETRGAKPKALDTKTNGQKKEKTKNKKKESKPQISNTQPSAEDNNSEKSKEKDKTSKSHQKVTDSQSNADNNGKDGTSKPAPQGLKKQSNAQINAHKKSGGEDESGNVQQQVPDKQPSADDNITEENKTKIKNSETQQQTINEPITDNDLSEQNKGKDGTSKSEPQGFKKQSNAQINAHKNSGEDESGNVQQVPGKQSSADDNMTEENKTKFKNSETQQQTISAPIADNNLSEQNKGKDGTSKPEPQGLKKQSNAQINAHKKSGEEDETGNVQYQVPDKQSSADDNMTGENKTKIKNSETQQQTISAPIADNNLSEQNKGKDGTSKPEPQVLKKQSNAQINAQKKSGGEDESGNVQQVPDKQPSADDNMTEKNKTKFKNSETQQQTISEPIAYNNLSEQNKGKDETSKPEPQGLKKQSNAQINAHKKSGEEDETGNVQYQVPDKQSSADDNMTEENKTKIKNSETQQQTISAPIADNNLSEQNKGKDGTSKPEPQVLKKQSSAQINEPKKSGGEDESGNVQQQVPDKQPSADDNMTGENKTKIKNSETQQQTISEPIADNNLSEQNKGKDGTSKPEPQGLKKQSSAQINAHKKSGEEDETGNVQQQVPDKQPRADDNMTEENKTKIKNSETQQQTINEPIADNNLSEQNKGMDGTSKPEPQGLKKQSNAEINAHKKSGGEDESGNVQQQLSVKQSSADDNITEEDKRKEKKGCLSNVPSSSDNIGREKNKTKDKSSEAEQVTNIQPIADKSLSGQNKGKDDANKLGPQVLNKLSNADTREKNERKDATIKVQQQIRDNKSNTANNTTDSKVSDIQSRDGNKIQENRGKTGEKLMNGDAQNMAENKFASDVQKIQVALIDEDKSITENKNFTFMPNLQDSNDMASGKTVENITTSMGSSALDIIKNQQDKKNYFLQPQKTYAEVCKMSKTTKHESTKKDTSHLDRLTQEGLSANSHDLQSSKITTDETEKKDINHLDPSTQEELSANSHPKPEIPEDPDEKLNKNKETGTAMIDNSQITVETGNSKDTVESSTSKNLEHTEKTLAKNGNATDLRNNNSSNASGENEMKDIIHSSDYRFETVSYANSLITSTHEKNLEDENTLQYYENSKNLELDSDKEEDIFEDAMEDIQDSLKKIVMQSGIDESMGDGFSHQLTPSYHEESNITQERQQGFEILLDNFPNVDSEPLLSKEQTMCFDMEMIDSQSEDSNHSSVTTDYDADHSSRFISSDSFLSTKQHTSSSEKFAMDGKSITKSNKPKRRSYPHQNHSFSSEEDCKPCWDDSLCEPVNEEKNFANAECMDVDPEHNIIVSEQSEIDRKLEDGKYATAEASEKQTEQALEDMDTDLDMASKILLADASENGETSNKAESIHHGSKESENYQMNHKTPICRLECEDMRIKLFDPTSEINVQLTYKNKNKQKFSRKIGKRYGRRANENSENDSAEDYQTVENSESESSTSDNRNMPSKCSSELSNTNPGTITNSQAEEDSEAASQASASNHRRVLSKRGSELPVAENLEMNDTDQAEFGHLTKRIRLENDEPFYFVNNSIELKLKPGNRKKSIKFKFCQIRGKKELNLRHKNMHLRISEKFEESK</sequence>
<reference evidence="3 4" key="1">
    <citation type="submission" date="2021-06" db="EMBL/GenBank/DDBJ databases">
        <title>Caerostris darwini draft genome.</title>
        <authorList>
            <person name="Kono N."/>
            <person name="Arakawa K."/>
        </authorList>
    </citation>
    <scope>NUCLEOTIDE SEQUENCE [LARGE SCALE GENOMIC DNA]</scope>
</reference>
<feature type="compositionally biased region" description="Polar residues" evidence="1">
    <location>
        <begin position="1361"/>
        <end position="1371"/>
    </location>
</feature>
<feature type="compositionally biased region" description="Low complexity" evidence="1">
    <location>
        <begin position="788"/>
        <end position="800"/>
    </location>
</feature>
<evidence type="ECO:0000256" key="1">
    <source>
        <dbReference type="SAM" id="MobiDB-lite"/>
    </source>
</evidence>
<feature type="region of interest" description="Disordered" evidence="1">
    <location>
        <begin position="1674"/>
        <end position="2536"/>
    </location>
</feature>
<keyword evidence="4" id="KW-1185">Reference proteome</keyword>
<feature type="compositionally biased region" description="Basic and acidic residues" evidence="1">
    <location>
        <begin position="1854"/>
        <end position="1863"/>
    </location>
</feature>
<feature type="compositionally biased region" description="Polar residues" evidence="1">
    <location>
        <begin position="1674"/>
        <end position="1696"/>
    </location>
</feature>
<feature type="compositionally biased region" description="Polar residues" evidence="1">
    <location>
        <begin position="3159"/>
        <end position="3181"/>
    </location>
</feature>
<comment type="caution">
    <text evidence="3">The sequence shown here is derived from an EMBL/GenBank/DDBJ whole genome shotgun (WGS) entry which is preliminary data.</text>
</comment>
<feature type="compositionally biased region" description="Basic and acidic residues" evidence="1">
    <location>
        <begin position="2691"/>
        <end position="2708"/>
    </location>
</feature>
<organism evidence="3 4">
    <name type="scientific">Caerostris darwini</name>
    <dbReference type="NCBI Taxonomy" id="1538125"/>
    <lineage>
        <taxon>Eukaryota</taxon>
        <taxon>Metazoa</taxon>
        <taxon>Ecdysozoa</taxon>
        <taxon>Arthropoda</taxon>
        <taxon>Chelicerata</taxon>
        <taxon>Arachnida</taxon>
        <taxon>Araneae</taxon>
        <taxon>Araneomorphae</taxon>
        <taxon>Entelegynae</taxon>
        <taxon>Araneoidea</taxon>
        <taxon>Araneidae</taxon>
        <taxon>Caerostris</taxon>
    </lineage>
</organism>
<feature type="compositionally biased region" description="Low complexity" evidence="1">
    <location>
        <begin position="3149"/>
        <end position="3158"/>
    </location>
</feature>
<feature type="region of interest" description="Disordered" evidence="1">
    <location>
        <begin position="3058"/>
        <end position="3081"/>
    </location>
</feature>
<feature type="compositionally biased region" description="Polar residues" evidence="1">
    <location>
        <begin position="2386"/>
        <end position="2401"/>
    </location>
</feature>
<feature type="region of interest" description="Disordered" evidence="1">
    <location>
        <begin position="2650"/>
        <end position="2767"/>
    </location>
</feature>
<feature type="region of interest" description="Disordered" evidence="1">
    <location>
        <begin position="1239"/>
        <end position="1258"/>
    </location>
</feature>
<feature type="transmembrane region" description="Helical" evidence="2">
    <location>
        <begin position="128"/>
        <end position="150"/>
    </location>
</feature>
<keyword evidence="2" id="KW-1133">Transmembrane helix</keyword>
<keyword evidence="2" id="KW-0812">Transmembrane</keyword>
<evidence type="ECO:0000256" key="2">
    <source>
        <dbReference type="SAM" id="Phobius"/>
    </source>
</evidence>
<evidence type="ECO:0000313" key="4">
    <source>
        <dbReference type="Proteomes" id="UP001054837"/>
    </source>
</evidence>
<feature type="transmembrane region" description="Helical" evidence="2">
    <location>
        <begin position="247"/>
        <end position="265"/>
    </location>
</feature>
<feature type="compositionally biased region" description="Polar residues" evidence="1">
    <location>
        <begin position="580"/>
        <end position="589"/>
    </location>
</feature>
<feature type="compositionally biased region" description="Polar residues" evidence="1">
    <location>
        <begin position="2220"/>
        <end position="2240"/>
    </location>
</feature>
<feature type="compositionally biased region" description="Polar residues" evidence="1">
    <location>
        <begin position="2678"/>
        <end position="2689"/>
    </location>
</feature>
<feature type="compositionally biased region" description="Basic and acidic residues" evidence="1">
    <location>
        <begin position="952"/>
        <end position="961"/>
    </location>
</feature>